<dbReference type="EMBL" id="QGSV01000222">
    <property type="protein sequence ID" value="PWU46333.1"/>
    <property type="molecule type" value="Genomic_DNA"/>
</dbReference>
<organism evidence="1 2">
    <name type="scientific">Micromonospora globispora</name>
    <dbReference type="NCBI Taxonomy" id="1450148"/>
    <lineage>
        <taxon>Bacteria</taxon>
        <taxon>Bacillati</taxon>
        <taxon>Actinomycetota</taxon>
        <taxon>Actinomycetes</taxon>
        <taxon>Micromonosporales</taxon>
        <taxon>Micromonosporaceae</taxon>
        <taxon>Micromonospora</taxon>
    </lineage>
</organism>
<reference evidence="2" key="1">
    <citation type="submission" date="2018-05" db="EMBL/GenBank/DDBJ databases">
        <title>Micromonospora globispora sp. nov. and Micromonospora rugosa sp. nov., isolated from marine sediment.</title>
        <authorList>
            <person name="Carro L."/>
            <person name="Aysel V."/>
            <person name="Cetin D."/>
            <person name="Igual J.M."/>
            <person name="Klenk H.-P."/>
            <person name="Trujillo M.E."/>
            <person name="Sahin N."/>
        </authorList>
    </citation>
    <scope>NUCLEOTIDE SEQUENCE [LARGE SCALE GENOMIC DNA]</scope>
    <source>
        <strain evidence="2">S2904</strain>
    </source>
</reference>
<dbReference type="Proteomes" id="UP000245683">
    <property type="component" value="Unassembled WGS sequence"/>
</dbReference>
<name>A0A317K5G1_9ACTN</name>
<dbReference type="AlphaFoldDB" id="A0A317K5G1"/>
<dbReference type="OrthoDB" id="3238779at2"/>
<accession>A0A317K5G1</accession>
<evidence type="ECO:0000313" key="2">
    <source>
        <dbReference type="Proteomes" id="UP000245683"/>
    </source>
</evidence>
<comment type="caution">
    <text evidence="1">The sequence shown here is derived from an EMBL/GenBank/DDBJ whole genome shotgun (WGS) entry which is preliminary data.</text>
</comment>
<protein>
    <submittedName>
        <fullName evidence="1">Uncharacterized protein</fullName>
    </submittedName>
</protein>
<keyword evidence="2" id="KW-1185">Reference proteome</keyword>
<gene>
    <name evidence="1" type="ORF">DLJ46_18395</name>
</gene>
<sequence>MTEPSANDADASTTASALTHVFADAAGWIADVVAARAPQATYCLDPYHLVSGLSNARIEANNCTYGC</sequence>
<evidence type="ECO:0000313" key="1">
    <source>
        <dbReference type="EMBL" id="PWU46333.1"/>
    </source>
</evidence>
<proteinExistence type="predicted"/>